<dbReference type="RefSeq" id="WP_088820086.1">
    <property type="nucleotide sequence ID" value="NZ_CP019964.1"/>
</dbReference>
<keyword evidence="2" id="KW-1185">Reference proteome</keyword>
<proteinExistence type="predicted"/>
<dbReference type="KEGG" id="marh:Mia14_0520"/>
<protein>
    <submittedName>
        <fullName evidence="1">Uncharacterized protein</fullName>
    </submittedName>
</protein>
<gene>
    <name evidence="1" type="ORF">Mia14_0520</name>
</gene>
<reference evidence="1 2" key="1">
    <citation type="journal article" date="2017" name="Nat. Commun.">
        <title>'ARMAN' archaea depend on association with euryarchaeal host in culture and in situ.</title>
        <authorList>
            <person name="Golyshina O."/>
            <person name="Toshchakov S."/>
            <person name="Makarova K."/>
            <person name="Gavrilov S."/>
            <person name="Korzhenkov A."/>
            <person name="La Cono V."/>
            <person name="Arcadi E."/>
            <person name="Nechitaylo T."/>
            <person name="Ferrer M."/>
            <person name="Kublanov I."/>
            <person name="Wolf Y."/>
            <person name="Yakimov M."/>
            <person name="Golyshin P."/>
            <person name="Slesarev A."/>
            <person name="Kozyavkin S."/>
        </authorList>
    </citation>
    <scope>NUCLEOTIDE SEQUENCE [LARGE SCALE GENOMIC DNA]</scope>
    <source>
        <strain evidence="1 2">Mia14</strain>
    </source>
</reference>
<evidence type="ECO:0000313" key="2">
    <source>
        <dbReference type="Proteomes" id="UP000197679"/>
    </source>
</evidence>
<name>A0A218NMZ3_9ARCH</name>
<dbReference type="AlphaFoldDB" id="A0A218NMZ3"/>
<accession>A0A218NMZ3</accession>
<evidence type="ECO:0000313" key="1">
    <source>
        <dbReference type="EMBL" id="ASI13833.1"/>
    </source>
</evidence>
<organism evidence="1 2">
    <name type="scientific">Candidatus Mancarchaeum acidiphilum</name>
    <dbReference type="NCBI Taxonomy" id="1920749"/>
    <lineage>
        <taxon>Archaea</taxon>
        <taxon>Candidatus Micrarchaeota</taxon>
        <taxon>Candidatus Mancarchaeum</taxon>
    </lineage>
</organism>
<dbReference type="EMBL" id="CP019964">
    <property type="protein sequence ID" value="ASI13833.1"/>
    <property type="molecule type" value="Genomic_DNA"/>
</dbReference>
<sequence length="342" mass="39292">MATKSKNLEVSSNHKDVAEVIERGINKIDTDESLGSTRLVFRDLREKLWPLADKYAKRKEKTSIRIAYEGKKSASLEIKDFKLLDPYLYPHDVYYHSNELYSPYTVRDIELTYGINSYLGIPGGFTQVISQLMFLNNGYNNIRNVTICDINQNQLFLNLVQVVKLDRQPDYVNPLLYVRPNEALKAEDGSYSIYNLPEKINFTLKDQDIREGLREANNGKYFIYSSNAFEIKLDVMSNIKEESQHLECSNDFGWYKWPAGYEVLQAISSNEKIKNGSMYMSASVETTRAVIMEKQKAKMLLYSYSDGSYGNTGIHPSLVLNKDGLSESVKDHPGKRLKSYKR</sequence>
<dbReference type="GeneID" id="33314077"/>
<dbReference type="Proteomes" id="UP000197679">
    <property type="component" value="Chromosome"/>
</dbReference>